<protein>
    <submittedName>
        <fullName evidence="1">Uncharacterized protein</fullName>
    </submittedName>
</protein>
<dbReference type="Proteomes" id="UP000282460">
    <property type="component" value="Unassembled WGS sequence"/>
</dbReference>
<organism evidence="1 2">
    <name type="scientific">Mycetocola zhadangensis</name>
    <dbReference type="NCBI Taxonomy" id="1164595"/>
    <lineage>
        <taxon>Bacteria</taxon>
        <taxon>Bacillati</taxon>
        <taxon>Actinomycetota</taxon>
        <taxon>Actinomycetes</taxon>
        <taxon>Micrococcales</taxon>
        <taxon>Microbacteriaceae</taxon>
        <taxon>Mycetocola</taxon>
    </lineage>
</organism>
<reference evidence="1 2" key="1">
    <citation type="submission" date="2018-10" db="EMBL/GenBank/DDBJ databases">
        <authorList>
            <person name="Li J."/>
        </authorList>
    </citation>
    <scope>NUCLEOTIDE SEQUENCE [LARGE SCALE GENOMIC DNA]</scope>
    <source>
        <strain evidence="1 2">ZD1-4</strain>
    </source>
</reference>
<evidence type="ECO:0000313" key="1">
    <source>
        <dbReference type="EMBL" id="RLQ85871.1"/>
    </source>
</evidence>
<gene>
    <name evidence="1" type="ORF">D9V28_03170</name>
</gene>
<sequence length="99" mass="11275">MSASAEISPEIVELVARRRARHATHPYTAVLHAADDWLRSVDDLDQLPGNLGDWRERFTDDGRMGGEWRRRARPRVADPAALWLAEHHPEELATFPPDV</sequence>
<name>A0A3L7J8U5_9MICO</name>
<keyword evidence="2" id="KW-1185">Reference proteome</keyword>
<dbReference type="AlphaFoldDB" id="A0A3L7J8U5"/>
<dbReference type="EMBL" id="RCWJ01000001">
    <property type="protein sequence ID" value="RLQ85871.1"/>
    <property type="molecule type" value="Genomic_DNA"/>
</dbReference>
<comment type="caution">
    <text evidence="1">The sequence shown here is derived from an EMBL/GenBank/DDBJ whole genome shotgun (WGS) entry which is preliminary data.</text>
</comment>
<proteinExistence type="predicted"/>
<accession>A0A3L7J8U5</accession>
<dbReference type="RefSeq" id="WP_121658233.1">
    <property type="nucleotide sequence ID" value="NZ_BMEK01000001.1"/>
</dbReference>
<evidence type="ECO:0000313" key="2">
    <source>
        <dbReference type="Proteomes" id="UP000282460"/>
    </source>
</evidence>